<reference evidence="2" key="1">
    <citation type="submission" date="2016-11" db="UniProtKB">
        <authorList>
            <consortium name="WormBaseParasite"/>
        </authorList>
    </citation>
    <scope>IDENTIFICATION</scope>
</reference>
<accession>A0A1I7YI72</accession>
<organism evidence="1 2">
    <name type="scientific">Steinernema glaseri</name>
    <dbReference type="NCBI Taxonomy" id="37863"/>
    <lineage>
        <taxon>Eukaryota</taxon>
        <taxon>Metazoa</taxon>
        <taxon>Ecdysozoa</taxon>
        <taxon>Nematoda</taxon>
        <taxon>Chromadorea</taxon>
        <taxon>Rhabditida</taxon>
        <taxon>Tylenchina</taxon>
        <taxon>Panagrolaimomorpha</taxon>
        <taxon>Strongyloidoidea</taxon>
        <taxon>Steinernematidae</taxon>
        <taxon>Steinernema</taxon>
    </lineage>
</organism>
<name>A0A1I7YI72_9BILA</name>
<dbReference type="WBParaSite" id="L893_g16593.t2">
    <property type="protein sequence ID" value="L893_g16593.t2"/>
    <property type="gene ID" value="L893_g16593"/>
</dbReference>
<dbReference type="Proteomes" id="UP000095287">
    <property type="component" value="Unplaced"/>
</dbReference>
<evidence type="ECO:0000313" key="1">
    <source>
        <dbReference type="Proteomes" id="UP000095287"/>
    </source>
</evidence>
<protein>
    <submittedName>
        <fullName evidence="2">Creatinase_N domain-containing protein</fullName>
    </submittedName>
</protein>
<proteinExistence type="predicted"/>
<dbReference type="AlphaFoldDB" id="A0A1I7YI72"/>
<sequence>MHPLTVACGPILQLHKTELFIEKASSRDMTTSSVVVQSAAILILGRSAADDFTRPRKAKNSALKACAEGGAMNRKALQRGQWGDRQDVKRRRRVSPLEREAIGTVSSAPEPLADLFSGILCVGVTWNTVICLFVLKQPWNSERKVVKEQFRMAPARSPAEPHVAASVPPSLSLAAAFLIASFFLSSDRATSFHAYHALICRSLMTIFLWRCQKVAASLLRSRFYSSQVSADGAPLLHALLAGSEL</sequence>
<evidence type="ECO:0000313" key="2">
    <source>
        <dbReference type="WBParaSite" id="L893_g16593.t2"/>
    </source>
</evidence>
<keyword evidence="1" id="KW-1185">Reference proteome</keyword>